<proteinExistence type="predicted"/>
<gene>
    <name evidence="3" type="ORF">SISSUDRAFT_488668</name>
</gene>
<evidence type="ECO:0000313" key="4">
    <source>
        <dbReference type="Proteomes" id="UP000076798"/>
    </source>
</evidence>
<feature type="transmembrane region" description="Helical" evidence="1">
    <location>
        <begin position="263"/>
        <end position="294"/>
    </location>
</feature>
<reference evidence="3 4" key="1">
    <citation type="journal article" date="2016" name="Mol. Biol. Evol.">
        <title>Comparative Genomics of Early-Diverging Mushroom-Forming Fungi Provides Insights into the Origins of Lignocellulose Decay Capabilities.</title>
        <authorList>
            <person name="Nagy L.G."/>
            <person name="Riley R."/>
            <person name="Tritt A."/>
            <person name="Adam C."/>
            <person name="Daum C."/>
            <person name="Floudas D."/>
            <person name="Sun H."/>
            <person name="Yadav J.S."/>
            <person name="Pangilinan J."/>
            <person name="Larsson K.H."/>
            <person name="Matsuura K."/>
            <person name="Barry K."/>
            <person name="Labutti K."/>
            <person name="Kuo R."/>
            <person name="Ohm R.A."/>
            <person name="Bhattacharya S.S."/>
            <person name="Shirouzu T."/>
            <person name="Yoshinaga Y."/>
            <person name="Martin F.M."/>
            <person name="Grigoriev I.V."/>
            <person name="Hibbett D.S."/>
        </authorList>
    </citation>
    <scope>NUCLEOTIDE SEQUENCE [LARGE SCALE GENOMIC DNA]</scope>
    <source>
        <strain evidence="3 4">HHB10207 ss-3</strain>
    </source>
</reference>
<sequence length="537" mass="59935">MLTCLMLSADHDVPSPHCLGSATFLFRSHVPSIHFSLALSTFHSESSMATLPSESRSGIVGDVVPMLGQMLELMREQNKILAKHGESQEEQSKALHEQNKTLKDHGTMLENLKNDVLRSDQAAEGKSLVDRMTWKVLGQEAVTKTKEKVDQWKDLMDVSLIFIAIFLTVVTAFITPVIQEFTAVPADSNGSSTTSTKPPLPPVSIQLVAFFYYLALIVSISNSVLCVLGKQWAARVVTLPAAKSELERTLAHEQRKALAEGKLIPLMGVLFWSLLLSIALFIIGLLTQLWALAFSCDKPAFLLIVAGALGTGLSVLIFSVILATTYHAAIHEHSPFESPLSVALQPVLEWWNSRKEKQPSQSEKPHAEVADDAVGLPVEWSKSKISIEELMDNSDDDSETLRSLKIYARLVVNTNDPDVLERVAPSFEFSEWYQVRDGMWPVFEAVWDRFMSTDTSTRAKETVRKQLVIFRDWDGWKDNNCAGILSLYDLNVTAHSFRRWFSLPRLKNATRISEIVGTTHMRDVFGACCPHTIKRGK</sequence>
<feature type="transmembrane region" description="Helical" evidence="1">
    <location>
        <begin position="158"/>
        <end position="178"/>
    </location>
</feature>
<feature type="transmembrane region" description="Helical" evidence="1">
    <location>
        <begin position="205"/>
        <end position="228"/>
    </location>
</feature>
<accession>A0A165Y0V7</accession>
<keyword evidence="1" id="KW-0472">Membrane</keyword>
<keyword evidence="1" id="KW-0812">Transmembrane</keyword>
<evidence type="ECO:0000259" key="2">
    <source>
        <dbReference type="Pfam" id="PF20153"/>
    </source>
</evidence>
<dbReference type="EMBL" id="KV428298">
    <property type="protein sequence ID" value="KZT32757.1"/>
    <property type="molecule type" value="Genomic_DNA"/>
</dbReference>
<feature type="transmembrane region" description="Helical" evidence="1">
    <location>
        <begin position="300"/>
        <end position="323"/>
    </location>
</feature>
<evidence type="ECO:0000256" key="1">
    <source>
        <dbReference type="SAM" id="Phobius"/>
    </source>
</evidence>
<evidence type="ECO:0000313" key="3">
    <source>
        <dbReference type="EMBL" id="KZT32757.1"/>
    </source>
</evidence>
<dbReference type="Pfam" id="PF20153">
    <property type="entry name" value="DUF6535"/>
    <property type="match status" value="1"/>
</dbReference>
<dbReference type="Proteomes" id="UP000076798">
    <property type="component" value="Unassembled WGS sequence"/>
</dbReference>
<dbReference type="STRING" id="1314776.A0A165Y0V7"/>
<organism evidence="3 4">
    <name type="scientific">Sistotremastrum suecicum HHB10207 ss-3</name>
    <dbReference type="NCBI Taxonomy" id="1314776"/>
    <lineage>
        <taxon>Eukaryota</taxon>
        <taxon>Fungi</taxon>
        <taxon>Dikarya</taxon>
        <taxon>Basidiomycota</taxon>
        <taxon>Agaricomycotina</taxon>
        <taxon>Agaricomycetes</taxon>
        <taxon>Sistotremastrales</taxon>
        <taxon>Sistotremastraceae</taxon>
        <taxon>Sistotremastrum</taxon>
    </lineage>
</organism>
<dbReference type="AlphaFoldDB" id="A0A165Y0V7"/>
<protein>
    <recommendedName>
        <fullName evidence="2">DUF6535 domain-containing protein</fullName>
    </recommendedName>
</protein>
<keyword evidence="1" id="KW-1133">Transmembrane helix</keyword>
<keyword evidence="4" id="KW-1185">Reference proteome</keyword>
<name>A0A165Y0V7_9AGAM</name>
<dbReference type="InterPro" id="IPR045338">
    <property type="entry name" value="DUF6535"/>
</dbReference>
<feature type="domain" description="DUF6535" evidence="2">
    <location>
        <begin position="134"/>
        <end position="291"/>
    </location>
</feature>
<dbReference type="OrthoDB" id="3221808at2759"/>